<dbReference type="EMBL" id="KQ982268">
    <property type="protein sequence ID" value="KYQ58499.1"/>
    <property type="molecule type" value="Genomic_DNA"/>
</dbReference>
<keyword evidence="5" id="KW-0217">Developmental protein</keyword>
<evidence type="ECO:0000313" key="22">
    <source>
        <dbReference type="EMBL" id="KYQ58499.1"/>
    </source>
</evidence>
<feature type="compositionally biased region" description="Basic residues" evidence="17">
    <location>
        <begin position="1621"/>
        <end position="1639"/>
    </location>
</feature>
<dbReference type="GO" id="GO:0046872">
    <property type="term" value="F:metal ion binding"/>
    <property type="evidence" value="ECO:0007669"/>
    <property type="project" value="UniProtKB-KW"/>
</dbReference>
<dbReference type="PROSITE" id="PS50020">
    <property type="entry name" value="WW_DOMAIN_2"/>
    <property type="match status" value="1"/>
</dbReference>
<evidence type="ECO:0000256" key="17">
    <source>
        <dbReference type="SAM" id="MobiDB-lite"/>
    </source>
</evidence>
<dbReference type="Gene3D" id="2.20.70.10">
    <property type="match status" value="1"/>
</dbReference>
<reference evidence="22 23" key="1">
    <citation type="submission" date="2015-09" db="EMBL/GenBank/DDBJ databases">
        <title>Trachymyrmex zeteki WGS genome.</title>
        <authorList>
            <person name="Nygaard S."/>
            <person name="Hu H."/>
            <person name="Boomsma J."/>
            <person name="Zhang G."/>
        </authorList>
    </citation>
    <scope>NUCLEOTIDE SEQUENCE [LARGE SCALE GENOMIC DNA]</scope>
    <source>
        <strain evidence="22">Tzet28-1</strain>
        <tissue evidence="22">Whole body</tissue>
    </source>
</reference>
<dbReference type="PROSITE" id="PS01159">
    <property type="entry name" value="WW_DOMAIN_1"/>
    <property type="match status" value="1"/>
</dbReference>
<dbReference type="PROSITE" id="PS51215">
    <property type="entry name" value="AWS"/>
    <property type="match status" value="1"/>
</dbReference>
<feature type="compositionally biased region" description="Basic and acidic residues" evidence="17">
    <location>
        <begin position="1571"/>
        <end position="1604"/>
    </location>
</feature>
<keyword evidence="4" id="KW-0158">Chromosome</keyword>
<evidence type="ECO:0000256" key="13">
    <source>
        <dbReference type="ARBA" id="ARBA00022853"/>
    </source>
</evidence>
<dbReference type="Pfam" id="PF00856">
    <property type="entry name" value="SET"/>
    <property type="match status" value="1"/>
</dbReference>
<dbReference type="InterPro" id="IPR044437">
    <property type="entry name" value="SETD2/Set2_SET"/>
</dbReference>
<dbReference type="PROSITE" id="PS50868">
    <property type="entry name" value="POST_SET"/>
    <property type="match status" value="1"/>
</dbReference>
<dbReference type="PANTHER" id="PTHR46711">
    <property type="entry name" value="HISTONE-LYSINE N-METHYLTRANSFERASE SETD2"/>
    <property type="match status" value="1"/>
</dbReference>
<dbReference type="EC" id="2.1.1.359" evidence="3"/>
<dbReference type="InterPro" id="IPR001214">
    <property type="entry name" value="SET_dom"/>
</dbReference>
<keyword evidence="15" id="KW-0804">Transcription</keyword>
<feature type="compositionally biased region" description="Low complexity" evidence="17">
    <location>
        <begin position="558"/>
        <end position="584"/>
    </location>
</feature>
<keyword evidence="14" id="KW-0805">Transcription regulation</keyword>
<evidence type="ECO:0000259" key="21">
    <source>
        <dbReference type="PROSITE" id="PS51215"/>
    </source>
</evidence>
<feature type="region of interest" description="Disordered" evidence="17">
    <location>
        <begin position="1488"/>
        <end position="1653"/>
    </location>
</feature>
<feature type="region of interest" description="Disordered" evidence="17">
    <location>
        <begin position="47"/>
        <end position="87"/>
    </location>
</feature>
<feature type="region of interest" description="Disordered" evidence="17">
    <location>
        <begin position="472"/>
        <end position="510"/>
    </location>
</feature>
<feature type="region of interest" description="Disordered" evidence="17">
    <location>
        <begin position="1010"/>
        <end position="1041"/>
    </location>
</feature>
<dbReference type="STRING" id="64791.A0A151XDR9"/>
<feature type="domain" description="AWS" evidence="21">
    <location>
        <begin position="811"/>
        <end position="864"/>
    </location>
</feature>
<dbReference type="SUPFAM" id="SSF82199">
    <property type="entry name" value="SET domain"/>
    <property type="match status" value="1"/>
</dbReference>
<evidence type="ECO:0000256" key="8">
    <source>
        <dbReference type="ARBA" id="ARBA00022679"/>
    </source>
</evidence>
<dbReference type="InterPro" id="IPR036020">
    <property type="entry name" value="WW_dom_sf"/>
</dbReference>
<dbReference type="GO" id="GO:0006355">
    <property type="term" value="P:regulation of DNA-templated transcription"/>
    <property type="evidence" value="ECO:0007669"/>
    <property type="project" value="InterPro"/>
</dbReference>
<evidence type="ECO:0000259" key="20">
    <source>
        <dbReference type="PROSITE" id="PS50868"/>
    </source>
</evidence>
<feature type="region of interest" description="Disordered" evidence="17">
    <location>
        <begin position="1"/>
        <end position="29"/>
    </location>
</feature>
<sequence length="1749" mass="199266">MARRRKTEVKASEKSSSHKYIPVRKSSRQIAKKQLEEKKINGYITQTSCSNSSEEYKSTIEGHSQVFSKKNQNSLKKHNKHKGTSSNSVIVNSEYALYNAIQHKRDTGESDSQDDMDNMIKNSEKLSPEDVQQVVIGNPSPSNESLPASAKAETWSEEVIEEMIICEEMQVEQDVEDNHYSLAQSDVIVEEVLLENESNLENKNFVEFTVIQNEDGNGSMISKSEKILNDEYLAIKKNVNSVHMNKSENSISAMNTAELVTSCSSGNNNATDSNTDKSYINKKKVVLEGESSKKQKKTIYDKITKEISESMVGKICLFSAKDDSGSSTEEDNCKRECKDLEAKNMNIDLSKEDSFNKIDNKLANMQISESSQEIQKLVNDLSSVESADSLIQTPLNMEKLSPVQLNIDDESSSSILDKMEQLHRSNDSVSSNDKEIFSKTVEPNNIIKNQEQNILESNSCIDRLQCTDRDSLKSKITQDKKSTSQQKNLEYLTTTDEYQDSEGDNNKVDNEDIKLCSSSENSNDTLLSLTNYKGREFDIKNAINNTNDIDKKIEFRGRSGSTDTSSENSSNSSGVRRSSRIRSIGLMKQRSRGRGLVTKPNVDSKAILQQEKEKVNNTNSSITQEVKIDNFETQCDKENNSNKISTSIDTLTPLSISYSTTGYDSDSSKPVKVKSRWRRSSELEMGGSNAGFGSIIAPVSMLGSSIALQSESGRNAPINIGESTSSELKHNAINTSIKFCTEIGQIKDVPVISSNVSTTSTVAQIPKTIGAKISLPMVLETEDREMEERLSQFEHLHENLYLTERYTNKETKRMVCDCFLTEEEIERGELGCGEDCLNRLLMIECGPRCVVSDRCTNKRFQNCQYAKCEVFRTEKKGFGLRAVVDIMTGEFIMEYVGEVVDPKDFRRRAKEYSKDKNRHYYFMALKSDQIIDATMKGNISRFINHSCDPNAETQKWTVNGELRIGFFNKKFIAAGEEITFDYHFQRYGKEAQKCYCEALNCRGWIGETPKEEKEKIEKKETQERDTKKKKEEKKPADDYMEDEDLEEEIDKLCSGGLKNRAHTLTLSRLMVRSRELEHRTRLLRLIQSGEQPCRRLFLDYHGLRLIWSYVMDIATNESEEAQQFRLDVLKTLNTLPIPNKTMLMDSKIYGVVERWAKKLYLSPNTDSPEDDQIKSKTSYRGYREELEKEEEKRITSYDRHRSDRYSRSDIDKRGDRRRGRESPEADHSRTDHSRTKDKRVEERSLVPIPRMTKYERRQLFALQVAKEEEERQRRQQQESWQEHENRCLALGIDPHTTAMVDPQTGYPVFYNPTLDQWQHYSTQDGGEATQQCTPVYVGSAPSTGIMGQSPHVLSSSMTNDMSSGITTGIPPGVPPPVAYSLSQTPVFSQTSSYSLISHPQPYTEGQLSLSNSLVFVFDGISSTSIQTPLYNHVKNPADQQFSNLTSAENTTSRPPEVPAIDLPPKWKSATDSRGRTYYYHVKERISQWLPPPPDHIGVQPDSSSTSESSDESSSSNEDDEDIDDDHNEDQRNDDMEASSVLTDSPLSTSRPNVSKKLGGHNLTGSSLPFPESKKRRDGLVQERIISPRREDDRLDHKTYKEMKDKLRRQKERTKLKDHVEKLRKHRRSNKSKSYSRHGLSKLQSTSAEMSPMSERKIKDTFRINMANVMVHFLNPYRKNDCKQGRITNTEDFKHLARKLTHFVLAKELKHCKSVDELQCNENVKHKARDFVRKYMSKFGTVYQKGTDED</sequence>
<feature type="compositionally biased region" description="Polar residues" evidence="17">
    <location>
        <begin position="1539"/>
        <end position="1552"/>
    </location>
</feature>
<feature type="compositionally biased region" description="Acidic residues" evidence="17">
    <location>
        <begin position="1516"/>
        <end position="1527"/>
    </location>
</feature>
<dbReference type="SMART" id="SM00456">
    <property type="entry name" value="WW"/>
    <property type="match status" value="1"/>
</dbReference>
<dbReference type="GO" id="GO:0030154">
    <property type="term" value="P:cell differentiation"/>
    <property type="evidence" value="ECO:0007669"/>
    <property type="project" value="UniProtKB-KW"/>
</dbReference>
<evidence type="ECO:0000256" key="10">
    <source>
        <dbReference type="ARBA" id="ARBA00022723"/>
    </source>
</evidence>
<dbReference type="InterPro" id="IPR046341">
    <property type="entry name" value="SET_dom_sf"/>
</dbReference>
<dbReference type="Pfam" id="PF17907">
    <property type="entry name" value="AWS"/>
    <property type="match status" value="1"/>
</dbReference>
<keyword evidence="11" id="KW-0221">Differentiation</keyword>
<feature type="region of interest" description="Disordered" evidence="17">
    <location>
        <begin position="1445"/>
        <end position="1468"/>
    </location>
</feature>
<keyword evidence="9" id="KW-0949">S-adenosyl-L-methionine</keyword>
<keyword evidence="6" id="KW-0597">Phosphoprotein</keyword>
<feature type="compositionally biased region" description="Basic and acidic residues" evidence="17">
    <location>
        <begin position="1181"/>
        <end position="1244"/>
    </location>
</feature>
<dbReference type="CDD" id="cd19172">
    <property type="entry name" value="SET_SETD2"/>
    <property type="match status" value="1"/>
</dbReference>
<dbReference type="GO" id="GO:0032259">
    <property type="term" value="P:methylation"/>
    <property type="evidence" value="ECO:0007669"/>
    <property type="project" value="UniProtKB-KW"/>
</dbReference>
<feature type="domain" description="WW" evidence="18">
    <location>
        <begin position="1460"/>
        <end position="1493"/>
    </location>
</feature>
<dbReference type="InterPro" id="IPR042294">
    <property type="entry name" value="SETD2_animal"/>
</dbReference>
<dbReference type="SUPFAM" id="SSF51045">
    <property type="entry name" value="WW domain"/>
    <property type="match status" value="1"/>
</dbReference>
<evidence type="ECO:0000259" key="18">
    <source>
        <dbReference type="PROSITE" id="PS50020"/>
    </source>
</evidence>
<feature type="compositionally biased region" description="Low complexity" evidence="17">
    <location>
        <begin position="1501"/>
        <end position="1515"/>
    </location>
</feature>
<evidence type="ECO:0000256" key="15">
    <source>
        <dbReference type="ARBA" id="ARBA00023163"/>
    </source>
</evidence>
<evidence type="ECO:0000256" key="9">
    <source>
        <dbReference type="ARBA" id="ARBA00022691"/>
    </source>
</evidence>
<evidence type="ECO:0000256" key="14">
    <source>
        <dbReference type="ARBA" id="ARBA00023015"/>
    </source>
</evidence>
<dbReference type="GO" id="GO:0005634">
    <property type="term" value="C:nucleus"/>
    <property type="evidence" value="ECO:0007669"/>
    <property type="project" value="UniProtKB-SubCell"/>
</dbReference>
<dbReference type="InterPro" id="IPR001202">
    <property type="entry name" value="WW_dom"/>
</dbReference>
<feature type="region of interest" description="Disordered" evidence="17">
    <location>
        <begin position="554"/>
        <end position="596"/>
    </location>
</feature>
<accession>A0A151XDR9</accession>
<dbReference type="Proteomes" id="UP000075809">
    <property type="component" value="Unassembled WGS sequence"/>
</dbReference>
<evidence type="ECO:0000259" key="19">
    <source>
        <dbReference type="PROSITE" id="PS50280"/>
    </source>
</evidence>
<name>A0A151XDR9_9HYME</name>
<comment type="subcellular location">
    <subcellularLocation>
        <location evidence="2">Chromosome</location>
    </subcellularLocation>
    <subcellularLocation>
        <location evidence="1">Nucleus</location>
    </subcellularLocation>
</comment>
<feature type="compositionally biased region" description="Basic and acidic residues" evidence="17">
    <location>
        <begin position="1010"/>
        <end position="1037"/>
    </location>
</feature>
<keyword evidence="23" id="KW-1185">Reference proteome</keyword>
<dbReference type="Pfam" id="PF08236">
    <property type="entry name" value="SRI"/>
    <property type="match status" value="1"/>
</dbReference>
<evidence type="ECO:0000256" key="4">
    <source>
        <dbReference type="ARBA" id="ARBA00022454"/>
    </source>
</evidence>
<dbReference type="GO" id="GO:0140955">
    <property type="term" value="F:histone H3K36 trimethyltransferase activity"/>
    <property type="evidence" value="ECO:0007669"/>
    <property type="project" value="UniProtKB-EC"/>
</dbReference>
<keyword evidence="10" id="KW-0479">Metal-binding</keyword>
<keyword evidence="7 22" id="KW-0489">Methyltransferase</keyword>
<dbReference type="CDD" id="cd00201">
    <property type="entry name" value="WW"/>
    <property type="match status" value="1"/>
</dbReference>
<proteinExistence type="predicted"/>
<keyword evidence="12" id="KW-0862">Zinc</keyword>
<gene>
    <name evidence="22" type="ORF">ALC60_02537</name>
</gene>
<dbReference type="SMART" id="SM00570">
    <property type="entry name" value="AWS"/>
    <property type="match status" value="1"/>
</dbReference>
<evidence type="ECO:0000256" key="3">
    <source>
        <dbReference type="ARBA" id="ARBA00012178"/>
    </source>
</evidence>
<dbReference type="InterPro" id="IPR006560">
    <property type="entry name" value="AWS_dom"/>
</dbReference>
<evidence type="ECO:0000256" key="16">
    <source>
        <dbReference type="ARBA" id="ARBA00023242"/>
    </source>
</evidence>
<evidence type="ECO:0000256" key="5">
    <source>
        <dbReference type="ARBA" id="ARBA00022473"/>
    </source>
</evidence>
<feature type="compositionally biased region" description="Polar residues" evidence="17">
    <location>
        <begin position="483"/>
        <end position="496"/>
    </location>
</feature>
<dbReference type="GO" id="GO:0005694">
    <property type="term" value="C:chromosome"/>
    <property type="evidence" value="ECO:0007669"/>
    <property type="project" value="UniProtKB-SubCell"/>
</dbReference>
<evidence type="ECO:0000256" key="7">
    <source>
        <dbReference type="ARBA" id="ARBA00022603"/>
    </source>
</evidence>
<evidence type="ECO:0000256" key="12">
    <source>
        <dbReference type="ARBA" id="ARBA00022833"/>
    </source>
</evidence>
<feature type="domain" description="SET" evidence="19">
    <location>
        <begin position="866"/>
        <end position="983"/>
    </location>
</feature>
<evidence type="ECO:0000256" key="2">
    <source>
        <dbReference type="ARBA" id="ARBA00004286"/>
    </source>
</evidence>
<dbReference type="InterPro" id="IPR003616">
    <property type="entry name" value="Post-SET_dom"/>
</dbReference>
<dbReference type="InterPro" id="IPR013257">
    <property type="entry name" value="SRI"/>
</dbReference>
<feature type="region of interest" description="Disordered" evidence="17">
    <location>
        <begin position="1163"/>
        <end position="1245"/>
    </location>
</feature>
<evidence type="ECO:0000256" key="1">
    <source>
        <dbReference type="ARBA" id="ARBA00004123"/>
    </source>
</evidence>
<evidence type="ECO:0000313" key="23">
    <source>
        <dbReference type="Proteomes" id="UP000075809"/>
    </source>
</evidence>
<dbReference type="Pfam" id="PF00397">
    <property type="entry name" value="WW"/>
    <property type="match status" value="1"/>
</dbReference>
<feature type="domain" description="Post-SET" evidence="20">
    <location>
        <begin position="990"/>
        <end position="1006"/>
    </location>
</feature>
<organism evidence="22 23">
    <name type="scientific">Mycetomoellerius zeteki</name>
    <dbReference type="NCBI Taxonomy" id="64791"/>
    <lineage>
        <taxon>Eukaryota</taxon>
        <taxon>Metazoa</taxon>
        <taxon>Ecdysozoa</taxon>
        <taxon>Arthropoda</taxon>
        <taxon>Hexapoda</taxon>
        <taxon>Insecta</taxon>
        <taxon>Pterygota</taxon>
        <taxon>Neoptera</taxon>
        <taxon>Endopterygota</taxon>
        <taxon>Hymenoptera</taxon>
        <taxon>Apocrita</taxon>
        <taxon>Aculeata</taxon>
        <taxon>Formicoidea</taxon>
        <taxon>Formicidae</taxon>
        <taxon>Myrmicinae</taxon>
        <taxon>Mycetomoellerius</taxon>
    </lineage>
</organism>
<dbReference type="InterPro" id="IPR038190">
    <property type="entry name" value="SRI_sf"/>
</dbReference>
<evidence type="ECO:0000256" key="6">
    <source>
        <dbReference type="ARBA" id="ARBA00022553"/>
    </source>
</evidence>
<keyword evidence="16" id="KW-0539">Nucleus</keyword>
<protein>
    <recommendedName>
        <fullName evidence="3">[histone H3]-lysine(36) N-trimethyltransferase</fullName>
        <ecNumber evidence="3">2.1.1.359</ecNumber>
    </recommendedName>
</protein>
<feature type="compositionally biased region" description="Polar residues" evidence="17">
    <location>
        <begin position="61"/>
        <end position="74"/>
    </location>
</feature>
<dbReference type="PROSITE" id="PS50280">
    <property type="entry name" value="SET"/>
    <property type="match status" value="1"/>
</dbReference>
<evidence type="ECO:0000256" key="11">
    <source>
        <dbReference type="ARBA" id="ARBA00022782"/>
    </source>
</evidence>
<dbReference type="PANTHER" id="PTHR46711:SF1">
    <property type="entry name" value="HISTONE-LYSINE N-METHYLTRANSFERASE SETD2"/>
    <property type="match status" value="1"/>
</dbReference>
<dbReference type="FunFam" id="2.170.270.10:FF:000016">
    <property type="entry name" value="Histone-lysine N-methyltransferase"/>
    <property type="match status" value="1"/>
</dbReference>
<keyword evidence="8 22" id="KW-0808">Transferase</keyword>
<keyword evidence="13" id="KW-0156">Chromatin regulator</keyword>
<dbReference type="Gene3D" id="1.10.1740.100">
    <property type="entry name" value="Set2, Rpb1 interacting domain"/>
    <property type="match status" value="1"/>
</dbReference>
<dbReference type="SMART" id="SM00317">
    <property type="entry name" value="SET"/>
    <property type="match status" value="1"/>
</dbReference>
<dbReference type="Gene3D" id="2.170.270.10">
    <property type="entry name" value="SET domain"/>
    <property type="match status" value="1"/>
</dbReference>
<dbReference type="SMART" id="SM00508">
    <property type="entry name" value="PostSET"/>
    <property type="match status" value="1"/>
</dbReference>
<feature type="compositionally biased region" description="Basic and acidic residues" evidence="17">
    <location>
        <begin position="472"/>
        <end position="482"/>
    </location>
</feature>